<sequence>MGHFNIPKIEQGDQTYDALMKRGLKLPEHSTQIYSNINNDKQYDQIAFLPSLKSNIKANGVFDFDAVLFPDLWQSSVSNFKKYLKYYISDHRPMWIQFEL</sequence>
<accession>A0AAU7EK38</accession>
<dbReference type="EMBL" id="CP155618">
    <property type="protein sequence ID" value="XBL15886.1"/>
    <property type="molecule type" value="Genomic_DNA"/>
</dbReference>
<name>A0AAU7EK38_9FLAO</name>
<evidence type="ECO:0008006" key="3">
    <source>
        <dbReference type="Google" id="ProtNLM"/>
    </source>
</evidence>
<proteinExistence type="predicted"/>
<dbReference type="InterPro" id="IPR036691">
    <property type="entry name" value="Endo/exonu/phosph_ase_sf"/>
</dbReference>
<organism evidence="1 2">
    <name type="scientific">Mariniflexile litorale</name>
    <dbReference type="NCBI Taxonomy" id="3045158"/>
    <lineage>
        <taxon>Bacteria</taxon>
        <taxon>Pseudomonadati</taxon>
        <taxon>Bacteroidota</taxon>
        <taxon>Flavobacteriia</taxon>
        <taxon>Flavobacteriales</taxon>
        <taxon>Flavobacteriaceae</taxon>
        <taxon>Mariniflexile</taxon>
    </lineage>
</organism>
<keyword evidence="2" id="KW-1185">Reference proteome</keyword>
<dbReference type="RefSeq" id="WP_308993640.1">
    <property type="nucleotide sequence ID" value="NZ_CP155618.1"/>
</dbReference>
<reference evidence="1" key="1">
    <citation type="submission" date="2024-04" db="EMBL/GenBank/DDBJ databases">
        <title>Mariniflexile litorale, isolated from the shallow sediments of the Sea of Japan.</title>
        <authorList>
            <person name="Romanenko L."/>
            <person name="Isaeva M."/>
        </authorList>
    </citation>
    <scope>NUCLEOTIDE SEQUENCE [LARGE SCALE GENOMIC DNA]</scope>
    <source>
        <strain evidence="1">KMM 9835</strain>
    </source>
</reference>
<dbReference type="AlphaFoldDB" id="A0AAU7EK38"/>
<dbReference type="SUPFAM" id="SSF56219">
    <property type="entry name" value="DNase I-like"/>
    <property type="match status" value="1"/>
</dbReference>
<protein>
    <recommendedName>
        <fullName evidence="3">Endonuclease/Exonuclease/phosphatase family protein</fullName>
    </recommendedName>
</protein>
<dbReference type="KEGG" id="mlil:QLS71_007690"/>
<evidence type="ECO:0000313" key="2">
    <source>
        <dbReference type="Proteomes" id="UP001224325"/>
    </source>
</evidence>
<gene>
    <name evidence="1" type="ORF">QLS71_007690</name>
</gene>
<dbReference type="Proteomes" id="UP001224325">
    <property type="component" value="Chromosome"/>
</dbReference>
<dbReference type="Gene3D" id="3.60.10.10">
    <property type="entry name" value="Endonuclease/exonuclease/phosphatase"/>
    <property type="match status" value="1"/>
</dbReference>
<evidence type="ECO:0000313" key="1">
    <source>
        <dbReference type="EMBL" id="XBL15886.1"/>
    </source>
</evidence>